<comment type="caution">
    <text evidence="1">The sequence shown here is derived from an EMBL/GenBank/DDBJ whole genome shotgun (WGS) entry which is preliminary data.</text>
</comment>
<reference evidence="1 2" key="1">
    <citation type="submission" date="2013-01" db="EMBL/GenBank/DDBJ databases">
        <authorList>
            <person name="Harkins D.M."/>
            <person name="Durkin A.S."/>
            <person name="Brinkac L.M."/>
            <person name="Haft D.H."/>
            <person name="Selengut J.D."/>
            <person name="Sanka R."/>
            <person name="DePew J."/>
            <person name="Purushe J."/>
            <person name="Tulsiani S.M."/>
            <person name="Graham G.C."/>
            <person name="Burns M.-A."/>
            <person name="Dohnt M.F."/>
            <person name="Smythe L.D."/>
            <person name="McKay D.B."/>
            <person name="Craig S.B."/>
            <person name="Vinetz J.M."/>
            <person name="Sutton G.G."/>
            <person name="Nierman W.C."/>
            <person name="Fouts D.E."/>
        </authorList>
    </citation>
    <scope>NUCLEOTIDE SEQUENCE [LARGE SCALE GENOMIC DNA]</scope>
    <source>
        <strain evidence="1 2">LT2116</strain>
    </source>
</reference>
<dbReference type="EMBL" id="AHOR02000037">
    <property type="protein sequence ID" value="EMF81247.1"/>
    <property type="molecule type" value="Genomic_DNA"/>
</dbReference>
<sequence>MVHDLSVQEFVQLIKKGRKNLQTYLLRISILRPEITI</sequence>
<dbReference type="Proteomes" id="UP000011770">
    <property type="component" value="Unassembled WGS sequence"/>
</dbReference>
<evidence type="ECO:0000313" key="2">
    <source>
        <dbReference type="Proteomes" id="UP000011770"/>
    </source>
</evidence>
<proteinExistence type="predicted"/>
<organism evidence="1 2">
    <name type="scientific">Leptospira weilii serovar Topaz str. LT2116</name>
    <dbReference type="NCBI Taxonomy" id="1088540"/>
    <lineage>
        <taxon>Bacteria</taxon>
        <taxon>Pseudomonadati</taxon>
        <taxon>Spirochaetota</taxon>
        <taxon>Spirochaetia</taxon>
        <taxon>Leptospirales</taxon>
        <taxon>Leptospiraceae</taxon>
        <taxon>Leptospira</taxon>
    </lineage>
</organism>
<name>M3FLJ4_9LEPT</name>
<evidence type="ECO:0000313" key="1">
    <source>
        <dbReference type="EMBL" id="EMF81247.1"/>
    </source>
</evidence>
<accession>M3FLJ4</accession>
<dbReference type="AlphaFoldDB" id="M3FLJ4"/>
<protein>
    <submittedName>
        <fullName evidence="1">Uncharacterized protein</fullName>
    </submittedName>
</protein>
<gene>
    <name evidence="1" type="ORF">LEP1GSC188_2663</name>
</gene>